<evidence type="ECO:0000256" key="4">
    <source>
        <dbReference type="ARBA" id="ARBA00022692"/>
    </source>
</evidence>
<feature type="transmembrane region" description="Helical" evidence="8">
    <location>
        <begin position="135"/>
        <end position="158"/>
    </location>
</feature>
<feature type="domain" description="ABC transmembrane type-1" evidence="9">
    <location>
        <begin position="96"/>
        <end position="328"/>
    </location>
</feature>
<keyword evidence="6 8" id="KW-0472">Membrane</keyword>
<feature type="transmembrane region" description="Helical" evidence="8">
    <location>
        <begin position="274"/>
        <end position="294"/>
    </location>
</feature>
<keyword evidence="4 8" id="KW-0812">Transmembrane</keyword>
<dbReference type="Gene3D" id="1.10.3720.10">
    <property type="entry name" value="MetI-like"/>
    <property type="match status" value="1"/>
</dbReference>
<name>A0ABT0L8B3_9GAMM</name>
<dbReference type="InterPro" id="IPR000515">
    <property type="entry name" value="MetI-like"/>
</dbReference>
<proteinExistence type="inferred from homology"/>
<evidence type="ECO:0000259" key="9">
    <source>
        <dbReference type="PROSITE" id="PS50928"/>
    </source>
</evidence>
<evidence type="ECO:0000256" key="1">
    <source>
        <dbReference type="ARBA" id="ARBA00004651"/>
    </source>
</evidence>
<feature type="transmembrane region" description="Helical" evidence="8">
    <location>
        <begin position="201"/>
        <end position="223"/>
    </location>
</feature>
<dbReference type="InterPro" id="IPR035906">
    <property type="entry name" value="MetI-like_sf"/>
</dbReference>
<comment type="subcellular location">
    <subcellularLocation>
        <location evidence="1 8">Cell membrane</location>
        <topology evidence="1 8">Multi-pass membrane protein</topology>
    </subcellularLocation>
</comment>
<keyword evidence="3" id="KW-1003">Cell membrane</keyword>
<dbReference type="RefSeq" id="WP_248939215.1">
    <property type="nucleotide sequence ID" value="NZ_JAKIKS010000014.1"/>
</dbReference>
<evidence type="ECO:0000256" key="3">
    <source>
        <dbReference type="ARBA" id="ARBA00022475"/>
    </source>
</evidence>
<organism evidence="10 11">
    <name type="scientific">Shewanella surugensis</name>
    <dbReference type="NCBI Taxonomy" id="212020"/>
    <lineage>
        <taxon>Bacteria</taxon>
        <taxon>Pseudomonadati</taxon>
        <taxon>Pseudomonadota</taxon>
        <taxon>Gammaproteobacteria</taxon>
        <taxon>Alteromonadales</taxon>
        <taxon>Shewanellaceae</taxon>
        <taxon>Shewanella</taxon>
    </lineage>
</organism>
<evidence type="ECO:0000256" key="2">
    <source>
        <dbReference type="ARBA" id="ARBA00022448"/>
    </source>
</evidence>
<evidence type="ECO:0000256" key="5">
    <source>
        <dbReference type="ARBA" id="ARBA00022989"/>
    </source>
</evidence>
<evidence type="ECO:0000256" key="6">
    <source>
        <dbReference type="ARBA" id="ARBA00023136"/>
    </source>
</evidence>
<dbReference type="PROSITE" id="PS50928">
    <property type="entry name" value="ABC_TM1"/>
    <property type="match status" value="1"/>
</dbReference>
<dbReference type="PANTHER" id="PTHR43163:SF6">
    <property type="entry name" value="DIPEPTIDE TRANSPORT SYSTEM PERMEASE PROTEIN DPPB-RELATED"/>
    <property type="match status" value="1"/>
</dbReference>
<evidence type="ECO:0000256" key="7">
    <source>
        <dbReference type="ARBA" id="ARBA00024202"/>
    </source>
</evidence>
<keyword evidence="11" id="KW-1185">Reference proteome</keyword>
<evidence type="ECO:0000313" key="11">
    <source>
        <dbReference type="Proteomes" id="UP001203423"/>
    </source>
</evidence>
<accession>A0ABT0L8B3</accession>
<evidence type="ECO:0000313" key="10">
    <source>
        <dbReference type="EMBL" id="MCL1123932.1"/>
    </source>
</evidence>
<reference evidence="10 11" key="1">
    <citation type="submission" date="2022-01" db="EMBL/GenBank/DDBJ databases">
        <title>Whole genome-based taxonomy of the Shewanellaceae.</title>
        <authorList>
            <person name="Martin-Rodriguez A.J."/>
        </authorList>
    </citation>
    <scope>NUCLEOTIDE SEQUENCE [LARGE SCALE GENOMIC DNA]</scope>
    <source>
        <strain evidence="10 11">DSM 17177</strain>
    </source>
</reference>
<dbReference type="PANTHER" id="PTHR43163">
    <property type="entry name" value="DIPEPTIDE TRANSPORT SYSTEM PERMEASE PROTEIN DPPB-RELATED"/>
    <property type="match status" value="1"/>
</dbReference>
<gene>
    <name evidence="10" type="ORF">L2764_05400</name>
</gene>
<feature type="transmembrane region" description="Helical" evidence="8">
    <location>
        <begin position="102"/>
        <end position="123"/>
    </location>
</feature>
<feature type="transmembrane region" description="Helical" evidence="8">
    <location>
        <begin position="9"/>
        <end position="30"/>
    </location>
</feature>
<sequence length="343" mass="37844">MGRYLLRRFNLFIATSIILIAVLFIATDLFPAHKTFVLSGIAFPTASETIKINNEFKLDENKTQQFVAYLWQKINGNMGVSVASQQPINAELIRVLPASYELALTAGFLAFFFGFPVGMLVSLSKNKIGQNTIMAFILAGYSNPVVWLGPLIALWFGIKLGWLPTSGQINLLYDIKPVTGFMLIDTLLSDSPHRLSAFYSAIRHIILPAVTLAILPFTAIVRITRAAMMNIMNQSFIQAAEARGLHTSGIVLRHALPNAFIPVLKNLGLMLGSFTGYGILVEMVFAWPGVGFWLISGIEQRDYTVIQGGILAVSLNIIFLSIMIDIIHTAYNPLSKKEIYASN</sequence>
<dbReference type="EMBL" id="JAKIKS010000014">
    <property type="protein sequence ID" value="MCL1123932.1"/>
    <property type="molecule type" value="Genomic_DNA"/>
</dbReference>
<comment type="similarity">
    <text evidence="7">Belongs to the binding-protein-dependent transport system permease family. OppBC subfamily.</text>
</comment>
<evidence type="ECO:0000256" key="8">
    <source>
        <dbReference type="RuleBase" id="RU363032"/>
    </source>
</evidence>
<feature type="transmembrane region" description="Helical" evidence="8">
    <location>
        <begin position="306"/>
        <end position="327"/>
    </location>
</feature>
<protein>
    <submittedName>
        <fullName evidence="10">ABC transporter permease subunit</fullName>
    </submittedName>
</protein>
<dbReference type="Pfam" id="PF00528">
    <property type="entry name" value="BPD_transp_1"/>
    <property type="match status" value="1"/>
</dbReference>
<keyword evidence="5 8" id="KW-1133">Transmembrane helix</keyword>
<comment type="caution">
    <text evidence="10">The sequence shown here is derived from an EMBL/GenBank/DDBJ whole genome shotgun (WGS) entry which is preliminary data.</text>
</comment>
<keyword evidence="2 8" id="KW-0813">Transport</keyword>
<dbReference type="SUPFAM" id="SSF161098">
    <property type="entry name" value="MetI-like"/>
    <property type="match status" value="1"/>
</dbReference>
<dbReference type="CDD" id="cd06261">
    <property type="entry name" value="TM_PBP2"/>
    <property type="match status" value="1"/>
</dbReference>
<dbReference type="Proteomes" id="UP001203423">
    <property type="component" value="Unassembled WGS sequence"/>
</dbReference>